<dbReference type="CDD" id="cd03124">
    <property type="entry name" value="alpha_CA_prokaryotic_like"/>
    <property type="match status" value="1"/>
</dbReference>
<dbReference type="GO" id="GO:0004089">
    <property type="term" value="F:carbonate dehydratase activity"/>
    <property type="evidence" value="ECO:0007669"/>
    <property type="project" value="UniProtKB-EC"/>
</dbReference>
<comment type="similarity">
    <text evidence="1">Belongs to the alpha-carbonic anhydrase family.</text>
</comment>
<keyword evidence="8" id="KW-0472">Membrane</keyword>
<keyword evidence="8" id="KW-0812">Transmembrane</keyword>
<reference evidence="10" key="1">
    <citation type="journal article" date="2020" name="Nature">
        <title>Giant virus diversity and host interactions through global metagenomics.</title>
        <authorList>
            <person name="Schulz F."/>
            <person name="Roux S."/>
            <person name="Paez-Espino D."/>
            <person name="Jungbluth S."/>
            <person name="Walsh D.A."/>
            <person name="Denef V.J."/>
            <person name="McMahon K.D."/>
            <person name="Konstantinidis K.T."/>
            <person name="Eloe-Fadrosh E.A."/>
            <person name="Kyrpides N.C."/>
            <person name="Woyke T."/>
        </authorList>
    </citation>
    <scope>NUCLEOTIDE SEQUENCE</scope>
    <source>
        <strain evidence="10">GVMAG-M-3300023179-150</strain>
    </source>
</reference>
<evidence type="ECO:0000256" key="6">
    <source>
        <dbReference type="ARBA" id="ARBA00048348"/>
    </source>
</evidence>
<dbReference type="Pfam" id="PF00194">
    <property type="entry name" value="Carb_anhydrase"/>
    <property type="match status" value="1"/>
</dbReference>
<keyword evidence="8" id="KW-1133">Transmembrane helix</keyword>
<comment type="catalytic activity">
    <reaction evidence="6">
        <text>hydrogencarbonate + H(+) = CO2 + H2O</text>
        <dbReference type="Rhea" id="RHEA:10748"/>
        <dbReference type="ChEBI" id="CHEBI:15377"/>
        <dbReference type="ChEBI" id="CHEBI:15378"/>
        <dbReference type="ChEBI" id="CHEBI:16526"/>
        <dbReference type="ChEBI" id="CHEBI:17544"/>
        <dbReference type="EC" id="4.2.1.1"/>
    </reaction>
</comment>
<name>A0A6C0EC45_9ZZZZ</name>
<evidence type="ECO:0000256" key="4">
    <source>
        <dbReference type="ARBA" id="ARBA00022833"/>
    </source>
</evidence>
<sequence>MSNWSYGTSTKWENNYPQCSSKNNNIQSPINIITNNIKSECASKCQLTIKYRPSKCYLTNDHNTITIKYDPGSYIIYQNNWYELSHAKIHVPSLHAVDGEHFRAEIDLYHCTDRQCDSGVVLAIFLEIGPDYGSSVEFLSQFINQAPTNDTFIEKEISVSPDWNIVSLIPEDRTCVVYEGSLPHPPCSTGWTWIIFNHPTNAGTTILKTLNHNIVVKLGENIRRPIPQMDDRIIYRIPGDWVKVFEEKPKNKKVKLDQEQTKSIVGTPSWKNKDNLETPSSLQSSYWSQLFQQYQEKIKGILVFITLILFIILSIQITKYIIRNDILNNYFVTKGVNDTGPRTNANGNLTNGGNINGNTGVNPIVNTGANPGANPRVNNGGNTGVNTSGNTRVNNSGNTGVNTSVNTGGNTRVNTGSNTGGNTRVNNGGNTRVNNGGNTGVTSNVIKNNNVPK</sequence>
<dbReference type="AlphaFoldDB" id="A0A6C0EC45"/>
<feature type="region of interest" description="Disordered" evidence="7">
    <location>
        <begin position="371"/>
        <end position="453"/>
    </location>
</feature>
<keyword evidence="5" id="KW-0456">Lyase</keyword>
<dbReference type="InterPro" id="IPR023561">
    <property type="entry name" value="Carbonic_anhydrase_a-class"/>
</dbReference>
<organism evidence="10">
    <name type="scientific">viral metagenome</name>
    <dbReference type="NCBI Taxonomy" id="1070528"/>
    <lineage>
        <taxon>unclassified sequences</taxon>
        <taxon>metagenomes</taxon>
        <taxon>organismal metagenomes</taxon>
    </lineage>
</organism>
<evidence type="ECO:0000256" key="5">
    <source>
        <dbReference type="ARBA" id="ARBA00023239"/>
    </source>
</evidence>
<evidence type="ECO:0000256" key="7">
    <source>
        <dbReference type="SAM" id="MobiDB-lite"/>
    </source>
</evidence>
<feature type="transmembrane region" description="Helical" evidence="8">
    <location>
        <begin position="301"/>
        <end position="322"/>
    </location>
</feature>
<dbReference type="InterPro" id="IPR036398">
    <property type="entry name" value="CA_dom_sf"/>
</dbReference>
<evidence type="ECO:0000256" key="2">
    <source>
        <dbReference type="ARBA" id="ARBA00012925"/>
    </source>
</evidence>
<keyword evidence="4" id="KW-0862">Zinc</keyword>
<evidence type="ECO:0000313" key="10">
    <source>
        <dbReference type="EMBL" id="QHT24955.1"/>
    </source>
</evidence>
<proteinExistence type="inferred from homology"/>
<dbReference type="PANTHER" id="PTHR18952:SF265">
    <property type="entry name" value="CARBONIC ANHYDRASE"/>
    <property type="match status" value="1"/>
</dbReference>
<dbReference type="GO" id="GO:0008270">
    <property type="term" value="F:zinc ion binding"/>
    <property type="evidence" value="ECO:0007669"/>
    <property type="project" value="InterPro"/>
</dbReference>
<protein>
    <recommendedName>
        <fullName evidence="2">carbonic anhydrase</fullName>
        <ecNumber evidence="2">4.2.1.1</ecNumber>
    </recommendedName>
</protein>
<dbReference type="PANTHER" id="PTHR18952">
    <property type="entry name" value="CARBONIC ANHYDRASE"/>
    <property type="match status" value="1"/>
</dbReference>
<dbReference type="SMART" id="SM01057">
    <property type="entry name" value="Carb_anhydrase"/>
    <property type="match status" value="1"/>
</dbReference>
<dbReference type="Gene3D" id="3.10.200.10">
    <property type="entry name" value="Alpha carbonic anhydrase"/>
    <property type="match status" value="1"/>
</dbReference>
<dbReference type="InterPro" id="IPR041891">
    <property type="entry name" value="Alpha_CA_prokaryot-like"/>
</dbReference>
<dbReference type="SUPFAM" id="SSF51069">
    <property type="entry name" value="Carbonic anhydrase"/>
    <property type="match status" value="1"/>
</dbReference>
<evidence type="ECO:0000256" key="8">
    <source>
        <dbReference type="SAM" id="Phobius"/>
    </source>
</evidence>
<evidence type="ECO:0000256" key="1">
    <source>
        <dbReference type="ARBA" id="ARBA00010718"/>
    </source>
</evidence>
<evidence type="ECO:0000256" key="3">
    <source>
        <dbReference type="ARBA" id="ARBA00022723"/>
    </source>
</evidence>
<evidence type="ECO:0000259" key="9">
    <source>
        <dbReference type="PROSITE" id="PS51144"/>
    </source>
</evidence>
<feature type="domain" description="Alpha-carbonic anhydrase" evidence="9">
    <location>
        <begin position="2"/>
        <end position="238"/>
    </location>
</feature>
<dbReference type="EC" id="4.2.1.1" evidence="2"/>
<dbReference type="InterPro" id="IPR001148">
    <property type="entry name" value="CA_dom"/>
</dbReference>
<dbReference type="EMBL" id="MN739752">
    <property type="protein sequence ID" value="QHT24955.1"/>
    <property type="molecule type" value="Genomic_DNA"/>
</dbReference>
<keyword evidence="3" id="KW-0479">Metal-binding</keyword>
<dbReference type="PROSITE" id="PS51144">
    <property type="entry name" value="ALPHA_CA_2"/>
    <property type="match status" value="1"/>
</dbReference>
<feature type="compositionally biased region" description="Low complexity" evidence="7">
    <location>
        <begin position="376"/>
        <end position="445"/>
    </location>
</feature>
<accession>A0A6C0EC45</accession>